<evidence type="ECO:0000256" key="5">
    <source>
        <dbReference type="ARBA" id="ARBA00022723"/>
    </source>
</evidence>
<dbReference type="GO" id="GO:0008616">
    <property type="term" value="P:tRNA queuosine(34) biosynthetic process"/>
    <property type="evidence" value="ECO:0007669"/>
    <property type="project" value="UniProtKB-KW"/>
</dbReference>
<dbReference type="OrthoDB" id="9804698at2"/>
<evidence type="ECO:0000256" key="1">
    <source>
        <dbReference type="ARBA" id="ARBA00002285"/>
    </source>
</evidence>
<dbReference type="InterPro" id="IPR007115">
    <property type="entry name" value="6-PTP_synth/QueD"/>
</dbReference>
<evidence type="ECO:0000313" key="13">
    <source>
        <dbReference type="Proteomes" id="UP000244915"/>
    </source>
</evidence>
<dbReference type="Gene3D" id="3.30.479.10">
    <property type="entry name" value="6-pyruvoyl tetrahydropterin synthase/QueD"/>
    <property type="match status" value="1"/>
</dbReference>
<comment type="pathway">
    <text evidence="2 9">Purine metabolism; 7-cyano-7-deazaguanine biosynthesis.</text>
</comment>
<dbReference type="PANTHER" id="PTHR12589">
    <property type="entry name" value="PYRUVOYL TETRAHYDROBIOPTERIN SYNTHASE"/>
    <property type="match status" value="1"/>
</dbReference>
<keyword evidence="7 9" id="KW-0456">Lyase</keyword>
<dbReference type="PANTHER" id="PTHR12589:SF7">
    <property type="entry name" value="6-PYRUVOYL TETRAHYDROBIOPTERIN SYNTHASE"/>
    <property type="match status" value="1"/>
</dbReference>
<dbReference type="GO" id="GO:0046872">
    <property type="term" value="F:metal ion binding"/>
    <property type="evidence" value="ECO:0007669"/>
    <property type="project" value="UniProtKB-KW"/>
</dbReference>
<dbReference type="KEGG" id="ypac:CEW88_11330"/>
<dbReference type="PIRSF" id="PIRSF006113">
    <property type="entry name" value="PTP_synth"/>
    <property type="match status" value="1"/>
</dbReference>
<gene>
    <name evidence="12" type="ORF">CEW88_11330</name>
</gene>
<evidence type="ECO:0000256" key="8">
    <source>
        <dbReference type="ARBA" id="ARBA00048807"/>
    </source>
</evidence>
<evidence type="ECO:0000256" key="9">
    <source>
        <dbReference type="PIRNR" id="PIRNR006113"/>
    </source>
</evidence>
<name>A0A2U8HEH0_9RHOB</name>
<evidence type="ECO:0000256" key="2">
    <source>
        <dbReference type="ARBA" id="ARBA00005061"/>
    </source>
</evidence>
<keyword evidence="9" id="KW-0671">Queuosine biosynthesis</keyword>
<organism evidence="12 13">
    <name type="scientific">Alloyangia pacifica</name>
    <dbReference type="NCBI Taxonomy" id="311180"/>
    <lineage>
        <taxon>Bacteria</taxon>
        <taxon>Pseudomonadati</taxon>
        <taxon>Pseudomonadota</taxon>
        <taxon>Alphaproteobacteria</taxon>
        <taxon>Rhodobacterales</taxon>
        <taxon>Roseobacteraceae</taxon>
        <taxon>Alloyangia</taxon>
    </lineage>
</organism>
<comment type="function">
    <text evidence="1">Catalyzes the conversion of 7,8-dihydroneopterin triphosphate (H2NTP) to 6-carboxy-5,6,7,8-tetrahydropterin (CPH4) and acetaldehyde.</text>
</comment>
<feature type="binding site" evidence="11">
    <location>
        <position position="14"/>
    </location>
    <ligand>
        <name>Zn(2+)</name>
        <dbReference type="ChEBI" id="CHEBI:29105"/>
    </ligand>
</feature>
<evidence type="ECO:0000256" key="6">
    <source>
        <dbReference type="ARBA" id="ARBA00022833"/>
    </source>
</evidence>
<keyword evidence="6 9" id="KW-0862">Zinc</keyword>
<protein>
    <recommendedName>
        <fullName evidence="4 9">6-carboxy-5,6,7,8-tetrahydropterin synthase</fullName>
        <ecNumber evidence="9">4.-.-.-</ecNumber>
    </recommendedName>
</protein>
<evidence type="ECO:0000256" key="7">
    <source>
        <dbReference type="ARBA" id="ARBA00023239"/>
    </source>
</evidence>
<evidence type="ECO:0000256" key="4">
    <source>
        <dbReference type="ARBA" id="ARBA00018141"/>
    </source>
</evidence>
<feature type="active site" description="Proton acceptor" evidence="10">
    <location>
        <position position="25"/>
    </location>
</feature>
<comment type="similarity">
    <text evidence="3 9">Belongs to the PTPS family. QueD subfamily.</text>
</comment>
<dbReference type="UniPathway" id="UPA00391"/>
<feature type="binding site" evidence="11">
    <location>
        <position position="31"/>
    </location>
    <ligand>
        <name>Zn(2+)</name>
        <dbReference type="ChEBI" id="CHEBI:29105"/>
    </ligand>
</feature>
<proteinExistence type="inferred from homology"/>
<feature type="active site" description="Charge relay system" evidence="10">
    <location>
        <position position="69"/>
    </location>
</feature>
<dbReference type="SUPFAM" id="SSF55620">
    <property type="entry name" value="Tetrahydrobiopterin biosynthesis enzymes-like"/>
    <property type="match status" value="1"/>
</dbReference>
<dbReference type="GO" id="GO:0070497">
    <property type="term" value="F:6-carboxytetrahydropterin synthase activity"/>
    <property type="evidence" value="ECO:0007669"/>
    <property type="project" value="UniProtKB-EC"/>
</dbReference>
<evidence type="ECO:0000256" key="11">
    <source>
        <dbReference type="PIRSR" id="PIRSR006113-2"/>
    </source>
</evidence>
<accession>A0A2U8HEH0</accession>
<feature type="active site" description="Charge relay system" evidence="10">
    <location>
        <position position="107"/>
    </location>
</feature>
<dbReference type="InterPro" id="IPR038418">
    <property type="entry name" value="6-PTP_synth/QueD_sf"/>
</dbReference>
<comment type="catalytic activity">
    <reaction evidence="8 9">
        <text>7,8-dihydroneopterin 3'-triphosphate + H2O = 6-carboxy-5,6,7,8-tetrahydropterin + triphosphate + acetaldehyde + 2 H(+)</text>
        <dbReference type="Rhea" id="RHEA:27966"/>
        <dbReference type="ChEBI" id="CHEBI:15343"/>
        <dbReference type="ChEBI" id="CHEBI:15377"/>
        <dbReference type="ChEBI" id="CHEBI:15378"/>
        <dbReference type="ChEBI" id="CHEBI:18036"/>
        <dbReference type="ChEBI" id="CHEBI:58462"/>
        <dbReference type="ChEBI" id="CHEBI:61032"/>
        <dbReference type="EC" id="4.1.2.50"/>
    </reaction>
</comment>
<dbReference type="AlphaFoldDB" id="A0A2U8HEH0"/>
<sequence length="122" mass="13973">MFRISKEFHFSASHQLTHLPSDHQCARMHGHNYIVVVELAARALNADGFVRDYHELAPLKAYIDECFDHRHLNDVLNVASTAENLALHFYEWCAARWPETASVKVSETPKTWAEYRPAPLAA</sequence>
<evidence type="ECO:0000256" key="3">
    <source>
        <dbReference type="ARBA" id="ARBA00008900"/>
    </source>
</evidence>
<dbReference type="EC" id="4.-.-.-" evidence="9"/>
<dbReference type="Pfam" id="PF01242">
    <property type="entry name" value="PTPS"/>
    <property type="match status" value="1"/>
</dbReference>
<evidence type="ECO:0000313" key="12">
    <source>
        <dbReference type="EMBL" id="AWI84224.1"/>
    </source>
</evidence>
<keyword evidence="5 9" id="KW-0479">Metal-binding</keyword>
<comment type="cofactor">
    <cofactor evidence="9 11">
        <name>Zn(2+)</name>
        <dbReference type="ChEBI" id="CHEBI:29105"/>
    </cofactor>
    <text evidence="9 11">Binds 1 zinc ion per subunit.</text>
</comment>
<dbReference type="RefSeq" id="WP_108966870.1">
    <property type="nucleotide sequence ID" value="NZ_CP022189.1"/>
</dbReference>
<dbReference type="Proteomes" id="UP000244915">
    <property type="component" value="Chromosome 1"/>
</dbReference>
<dbReference type="EMBL" id="CP022189">
    <property type="protein sequence ID" value="AWI84224.1"/>
    <property type="molecule type" value="Genomic_DNA"/>
</dbReference>
<evidence type="ECO:0000256" key="10">
    <source>
        <dbReference type="PIRSR" id="PIRSR006113-1"/>
    </source>
</evidence>
<feature type="binding site" evidence="11">
    <location>
        <position position="29"/>
    </location>
    <ligand>
        <name>Zn(2+)</name>
        <dbReference type="ChEBI" id="CHEBI:29105"/>
    </ligand>
</feature>
<reference evidence="12 13" key="1">
    <citation type="submission" date="2017-06" db="EMBL/GenBank/DDBJ databases">
        <title>Yangia sp. YSBP01 complete genome sequence.</title>
        <authorList>
            <person name="Woo J.-H."/>
            <person name="Kim H.-S."/>
        </authorList>
    </citation>
    <scope>NUCLEOTIDE SEQUENCE [LARGE SCALE GENOMIC DNA]</scope>
    <source>
        <strain evidence="12 13">YSBP01</strain>
    </source>
</reference>